<accession>A0A822ZSR4</accession>
<evidence type="ECO:0000313" key="2">
    <source>
        <dbReference type="Proteomes" id="UP000607653"/>
    </source>
</evidence>
<dbReference type="Proteomes" id="UP000607653">
    <property type="component" value="Unassembled WGS sequence"/>
</dbReference>
<name>A0A822ZSR4_NELNU</name>
<evidence type="ECO:0000313" key="1">
    <source>
        <dbReference type="EMBL" id="DAD48282.1"/>
    </source>
</evidence>
<protein>
    <submittedName>
        <fullName evidence="1">Uncharacterized protein</fullName>
    </submittedName>
</protein>
<sequence>MRANQVKKKQTIIYRIYLPFAKESNLELLVLYCYCGNCCVHCREKYQQSNFVNLK</sequence>
<organism evidence="1 2">
    <name type="scientific">Nelumbo nucifera</name>
    <name type="common">Sacred lotus</name>
    <dbReference type="NCBI Taxonomy" id="4432"/>
    <lineage>
        <taxon>Eukaryota</taxon>
        <taxon>Viridiplantae</taxon>
        <taxon>Streptophyta</taxon>
        <taxon>Embryophyta</taxon>
        <taxon>Tracheophyta</taxon>
        <taxon>Spermatophyta</taxon>
        <taxon>Magnoliopsida</taxon>
        <taxon>Proteales</taxon>
        <taxon>Nelumbonaceae</taxon>
        <taxon>Nelumbo</taxon>
    </lineage>
</organism>
<reference evidence="1 2" key="1">
    <citation type="journal article" date="2020" name="Mol. Biol. Evol.">
        <title>Distinct Expression and Methylation Patterns for Genes with Different Fates following a Single Whole-Genome Duplication in Flowering Plants.</title>
        <authorList>
            <person name="Shi T."/>
            <person name="Rahmani R.S."/>
            <person name="Gugger P.F."/>
            <person name="Wang M."/>
            <person name="Li H."/>
            <person name="Zhang Y."/>
            <person name="Li Z."/>
            <person name="Wang Q."/>
            <person name="Van de Peer Y."/>
            <person name="Marchal K."/>
            <person name="Chen J."/>
        </authorList>
    </citation>
    <scope>NUCLEOTIDE SEQUENCE [LARGE SCALE GENOMIC DNA]</scope>
    <source>
        <tissue evidence="1">Leaf</tissue>
    </source>
</reference>
<proteinExistence type="predicted"/>
<gene>
    <name evidence="1" type="ORF">HUJ06_018219</name>
</gene>
<keyword evidence="2" id="KW-1185">Reference proteome</keyword>
<dbReference type="AlphaFoldDB" id="A0A822ZSR4"/>
<comment type="caution">
    <text evidence="1">The sequence shown here is derived from an EMBL/GenBank/DDBJ whole genome shotgun (WGS) entry which is preliminary data.</text>
</comment>
<dbReference type="EMBL" id="DUZY01000008">
    <property type="protein sequence ID" value="DAD48282.1"/>
    <property type="molecule type" value="Genomic_DNA"/>
</dbReference>